<evidence type="ECO:0000313" key="2">
    <source>
        <dbReference type="EMBL" id="KIM76840.1"/>
    </source>
</evidence>
<feature type="transmembrane region" description="Helical" evidence="1">
    <location>
        <begin position="106"/>
        <end position="130"/>
    </location>
</feature>
<dbReference type="AlphaFoldDB" id="A0A0C3EWD9"/>
<accession>A0A0C3EWD9</accession>
<keyword evidence="1" id="KW-1133">Transmembrane helix</keyword>
<feature type="transmembrane region" description="Helical" evidence="1">
    <location>
        <begin position="39"/>
        <end position="59"/>
    </location>
</feature>
<evidence type="ECO:0000313" key="3">
    <source>
        <dbReference type="Proteomes" id="UP000054166"/>
    </source>
</evidence>
<organism evidence="2 3">
    <name type="scientific">Piloderma croceum (strain F 1598)</name>
    <dbReference type="NCBI Taxonomy" id="765440"/>
    <lineage>
        <taxon>Eukaryota</taxon>
        <taxon>Fungi</taxon>
        <taxon>Dikarya</taxon>
        <taxon>Basidiomycota</taxon>
        <taxon>Agaricomycotina</taxon>
        <taxon>Agaricomycetes</taxon>
        <taxon>Agaricomycetidae</taxon>
        <taxon>Atheliales</taxon>
        <taxon>Atheliaceae</taxon>
        <taxon>Piloderma</taxon>
    </lineage>
</organism>
<dbReference type="InParanoid" id="A0A0C3EWD9"/>
<protein>
    <submittedName>
        <fullName evidence="2">Uncharacterized protein</fullName>
    </submittedName>
</protein>
<dbReference type="EMBL" id="KN833031">
    <property type="protein sequence ID" value="KIM76840.1"/>
    <property type="molecule type" value="Genomic_DNA"/>
</dbReference>
<proteinExistence type="predicted"/>
<evidence type="ECO:0000256" key="1">
    <source>
        <dbReference type="SAM" id="Phobius"/>
    </source>
</evidence>
<sequence>MSPKRNTSNKNNTTQRFLQGTVPKVLQEALSDAPYIRCAVINSLIFLALSCFPLPSLFIVMSANIHTNISAIFLENLAAAILSHITSGSKETIEHSSLLCYYCGRLLAVSCILLLSVFAGFSIPSIWRWYHTLSTLMPL</sequence>
<keyword evidence="3" id="KW-1185">Reference proteome</keyword>
<reference evidence="3" key="2">
    <citation type="submission" date="2015-01" db="EMBL/GenBank/DDBJ databases">
        <title>Evolutionary Origins and Diversification of the Mycorrhizal Mutualists.</title>
        <authorList>
            <consortium name="DOE Joint Genome Institute"/>
            <consortium name="Mycorrhizal Genomics Consortium"/>
            <person name="Kohler A."/>
            <person name="Kuo A."/>
            <person name="Nagy L.G."/>
            <person name="Floudas D."/>
            <person name="Copeland A."/>
            <person name="Barry K.W."/>
            <person name="Cichocki N."/>
            <person name="Veneault-Fourrey C."/>
            <person name="LaButti K."/>
            <person name="Lindquist E.A."/>
            <person name="Lipzen A."/>
            <person name="Lundell T."/>
            <person name="Morin E."/>
            <person name="Murat C."/>
            <person name="Riley R."/>
            <person name="Ohm R."/>
            <person name="Sun H."/>
            <person name="Tunlid A."/>
            <person name="Henrissat B."/>
            <person name="Grigoriev I.V."/>
            <person name="Hibbett D.S."/>
            <person name="Martin F."/>
        </authorList>
    </citation>
    <scope>NUCLEOTIDE SEQUENCE [LARGE SCALE GENOMIC DNA]</scope>
    <source>
        <strain evidence="3">F 1598</strain>
    </source>
</reference>
<reference evidence="2 3" key="1">
    <citation type="submission" date="2014-04" db="EMBL/GenBank/DDBJ databases">
        <authorList>
            <consortium name="DOE Joint Genome Institute"/>
            <person name="Kuo A."/>
            <person name="Tarkka M."/>
            <person name="Buscot F."/>
            <person name="Kohler A."/>
            <person name="Nagy L.G."/>
            <person name="Floudas D."/>
            <person name="Copeland A."/>
            <person name="Barry K.W."/>
            <person name="Cichocki N."/>
            <person name="Veneault-Fourrey C."/>
            <person name="LaButti K."/>
            <person name="Lindquist E.A."/>
            <person name="Lipzen A."/>
            <person name="Lundell T."/>
            <person name="Morin E."/>
            <person name="Murat C."/>
            <person name="Sun H."/>
            <person name="Tunlid A."/>
            <person name="Henrissat B."/>
            <person name="Grigoriev I.V."/>
            <person name="Hibbett D.S."/>
            <person name="Martin F."/>
            <person name="Nordberg H.P."/>
            <person name="Cantor M.N."/>
            <person name="Hua S.X."/>
        </authorList>
    </citation>
    <scope>NUCLEOTIDE SEQUENCE [LARGE SCALE GENOMIC DNA]</scope>
    <source>
        <strain evidence="2 3">F 1598</strain>
    </source>
</reference>
<dbReference type="HOGENOM" id="CLU_1845856_0_0_1"/>
<name>A0A0C3EWD9_PILCF</name>
<dbReference type="Proteomes" id="UP000054166">
    <property type="component" value="Unassembled WGS sequence"/>
</dbReference>
<gene>
    <name evidence="2" type="ORF">PILCRDRAFT_638513</name>
</gene>
<keyword evidence="1" id="KW-0472">Membrane</keyword>
<keyword evidence="1" id="KW-0812">Transmembrane</keyword>